<comment type="caution">
    <text evidence="1">The sequence shown here is derived from an EMBL/GenBank/DDBJ whole genome shotgun (WGS) entry which is preliminary data.</text>
</comment>
<evidence type="ECO:0000313" key="2">
    <source>
        <dbReference type="Proteomes" id="UP001177260"/>
    </source>
</evidence>
<reference evidence="1 2" key="1">
    <citation type="journal article" date="2023" name="ACS Omega">
        <title>Identification of the Neoaspergillic Acid Biosynthesis Gene Cluster by Establishing an In Vitro CRISPR-Ribonucleoprotein Genetic System in Aspergillus melleus.</title>
        <authorList>
            <person name="Yuan B."/>
            <person name="Grau M.F."/>
            <person name="Murata R.M."/>
            <person name="Torok T."/>
            <person name="Venkateswaran K."/>
            <person name="Stajich J.E."/>
            <person name="Wang C.C.C."/>
        </authorList>
    </citation>
    <scope>NUCLEOTIDE SEQUENCE [LARGE SCALE GENOMIC DNA]</scope>
    <source>
        <strain evidence="1 2">IMV 1140</strain>
    </source>
</reference>
<dbReference type="Proteomes" id="UP001177260">
    <property type="component" value="Unassembled WGS sequence"/>
</dbReference>
<proteinExistence type="predicted"/>
<dbReference type="EMBL" id="JAOPJF010000043">
    <property type="protein sequence ID" value="KAK1143123.1"/>
    <property type="molecule type" value="Genomic_DNA"/>
</dbReference>
<evidence type="ECO:0000313" key="1">
    <source>
        <dbReference type="EMBL" id="KAK1143123.1"/>
    </source>
</evidence>
<gene>
    <name evidence="1" type="primary">GCD11_1</name>
    <name evidence="1" type="ORF">N8T08_007007</name>
</gene>
<sequence>MATNGDFSDEESQPGSPMLDANGHDDIEEQEPLDGKPSKSALKNSGSTPPLAQQKRPELPEQPDPETLDLSTLTPLSPEIIARQATINIGTIGHVAHGKSTVVKAISEVQTVRFKNELERNITIKLGYANAKIYKCDNAECPRPTCFKSFKSEKEIDPPCERPGCAGRYRLLRHVS</sequence>
<name>A0ACC3AYR3_9EURO</name>
<keyword evidence="1" id="KW-0648">Protein biosynthesis</keyword>
<keyword evidence="1" id="KW-0396">Initiation factor</keyword>
<organism evidence="1 2">
    <name type="scientific">Aspergillus melleus</name>
    <dbReference type="NCBI Taxonomy" id="138277"/>
    <lineage>
        <taxon>Eukaryota</taxon>
        <taxon>Fungi</taxon>
        <taxon>Dikarya</taxon>
        <taxon>Ascomycota</taxon>
        <taxon>Pezizomycotina</taxon>
        <taxon>Eurotiomycetes</taxon>
        <taxon>Eurotiomycetidae</taxon>
        <taxon>Eurotiales</taxon>
        <taxon>Aspergillaceae</taxon>
        <taxon>Aspergillus</taxon>
        <taxon>Aspergillus subgen. Circumdati</taxon>
    </lineage>
</organism>
<accession>A0ACC3AYR3</accession>
<keyword evidence="2" id="KW-1185">Reference proteome</keyword>
<protein>
    <submittedName>
        <fullName evidence="1">Eukaryotic translation initiation factor 2 subunit gamma</fullName>
    </submittedName>
</protein>